<gene>
    <name evidence="9" type="ORF">ACFPCY_07950</name>
</gene>
<dbReference type="SUPFAM" id="SSF103473">
    <property type="entry name" value="MFS general substrate transporter"/>
    <property type="match status" value="1"/>
</dbReference>
<dbReference type="EMBL" id="JBHSIT010000002">
    <property type="protein sequence ID" value="MFC4907247.1"/>
    <property type="molecule type" value="Genomic_DNA"/>
</dbReference>
<feature type="transmembrane region" description="Helical" evidence="7">
    <location>
        <begin position="102"/>
        <end position="122"/>
    </location>
</feature>
<evidence type="ECO:0000256" key="6">
    <source>
        <dbReference type="SAM" id="MobiDB-lite"/>
    </source>
</evidence>
<feature type="transmembrane region" description="Helical" evidence="7">
    <location>
        <begin position="188"/>
        <end position="206"/>
    </location>
</feature>
<keyword evidence="4 7" id="KW-1133">Transmembrane helix</keyword>
<feature type="transmembrane region" description="Helical" evidence="7">
    <location>
        <begin position="261"/>
        <end position="285"/>
    </location>
</feature>
<comment type="caution">
    <text evidence="9">The sequence shown here is derived from an EMBL/GenBank/DDBJ whole genome shotgun (WGS) entry which is preliminary data.</text>
</comment>
<sequence length="443" mass="43574">MSNIPIARPRATTHAAGAAKAASRAAAASGPPSAGAAQSTSPGGPPQGTSSADAGQVAPRGLGATAILALGTFAVGTDAYVVAGFLPAMARSLHVSESAAGQSATVFAITYAVLSPILATLLARVPRRALLVGALGVLAVANLGSALAPDFATLMATRVLAAAGAAAFTPNAGAVASSLVTAAQRARALAVVIGGLTMATALGVPLGNLAERALDWRATLGSVAALCAVAAVGVLAVMPALPGAPPIPLRRRVGALREPGVLAILPLTVAGIAAGYGLYAFAVPVLRALGTGPGEEAWLLFLYGVGAVAGNLLSGAKVDRHGAVRVQAVGFTGLTVTMAAFAFAAYAGVHWTPLTAVLMVAWGAATWFQTPAQQVRLINAAPQETAVVIGLNAAALYGGIALGTALGGLLLPIGAAPALAVCAVLALLCLPYLHATRRHGRAT</sequence>
<feature type="transmembrane region" description="Helical" evidence="7">
    <location>
        <begin position="297"/>
        <end position="316"/>
    </location>
</feature>
<feature type="region of interest" description="Disordered" evidence="6">
    <location>
        <begin position="1"/>
        <end position="55"/>
    </location>
</feature>
<evidence type="ECO:0000313" key="10">
    <source>
        <dbReference type="Proteomes" id="UP001595872"/>
    </source>
</evidence>
<dbReference type="Proteomes" id="UP001595872">
    <property type="component" value="Unassembled WGS sequence"/>
</dbReference>
<dbReference type="CDD" id="cd17324">
    <property type="entry name" value="MFS_NepI_like"/>
    <property type="match status" value="1"/>
</dbReference>
<feature type="transmembrane region" description="Helical" evidence="7">
    <location>
        <begin position="354"/>
        <end position="372"/>
    </location>
</feature>
<name>A0ABV9TSZ9_9ACTN</name>
<feature type="transmembrane region" description="Helical" evidence="7">
    <location>
        <begin position="129"/>
        <end position="148"/>
    </location>
</feature>
<comment type="subcellular location">
    <subcellularLocation>
        <location evidence="1">Cell membrane</location>
        <topology evidence="1">Multi-pass membrane protein</topology>
    </subcellularLocation>
</comment>
<dbReference type="RefSeq" id="WP_378252985.1">
    <property type="nucleotide sequence ID" value="NZ_JBHSIT010000002.1"/>
</dbReference>
<dbReference type="InterPro" id="IPR011701">
    <property type="entry name" value="MFS"/>
</dbReference>
<evidence type="ECO:0000256" key="3">
    <source>
        <dbReference type="ARBA" id="ARBA00022692"/>
    </source>
</evidence>
<keyword evidence="5 7" id="KW-0472">Membrane</keyword>
<evidence type="ECO:0000259" key="8">
    <source>
        <dbReference type="PROSITE" id="PS50850"/>
    </source>
</evidence>
<evidence type="ECO:0000256" key="7">
    <source>
        <dbReference type="SAM" id="Phobius"/>
    </source>
</evidence>
<feature type="transmembrane region" description="Helical" evidence="7">
    <location>
        <begin position="384"/>
        <end position="403"/>
    </location>
</feature>
<proteinExistence type="predicted"/>
<feature type="transmembrane region" description="Helical" evidence="7">
    <location>
        <begin position="218"/>
        <end position="241"/>
    </location>
</feature>
<accession>A0ABV9TSZ9</accession>
<evidence type="ECO:0000256" key="5">
    <source>
        <dbReference type="ARBA" id="ARBA00023136"/>
    </source>
</evidence>
<dbReference type="Pfam" id="PF07690">
    <property type="entry name" value="MFS_1"/>
    <property type="match status" value="2"/>
</dbReference>
<feature type="transmembrane region" description="Helical" evidence="7">
    <location>
        <begin position="328"/>
        <end position="348"/>
    </location>
</feature>
<evidence type="ECO:0000313" key="9">
    <source>
        <dbReference type="EMBL" id="MFC4907247.1"/>
    </source>
</evidence>
<organism evidence="9 10">
    <name type="scientific">Actinomadura gamaensis</name>
    <dbReference type="NCBI Taxonomy" id="1763541"/>
    <lineage>
        <taxon>Bacteria</taxon>
        <taxon>Bacillati</taxon>
        <taxon>Actinomycetota</taxon>
        <taxon>Actinomycetes</taxon>
        <taxon>Streptosporangiales</taxon>
        <taxon>Thermomonosporaceae</taxon>
        <taxon>Actinomadura</taxon>
    </lineage>
</organism>
<dbReference type="InterPro" id="IPR036259">
    <property type="entry name" value="MFS_trans_sf"/>
</dbReference>
<keyword evidence="10" id="KW-1185">Reference proteome</keyword>
<dbReference type="PANTHER" id="PTHR43124">
    <property type="entry name" value="PURINE EFFLUX PUMP PBUE"/>
    <property type="match status" value="1"/>
</dbReference>
<feature type="compositionally biased region" description="Low complexity" evidence="6">
    <location>
        <begin position="7"/>
        <end position="42"/>
    </location>
</feature>
<evidence type="ECO:0000256" key="4">
    <source>
        <dbReference type="ARBA" id="ARBA00022989"/>
    </source>
</evidence>
<dbReference type="InterPro" id="IPR050189">
    <property type="entry name" value="MFS_Efflux_Transporters"/>
</dbReference>
<evidence type="ECO:0000256" key="2">
    <source>
        <dbReference type="ARBA" id="ARBA00022475"/>
    </source>
</evidence>
<feature type="transmembrane region" description="Helical" evidence="7">
    <location>
        <begin position="66"/>
        <end position="90"/>
    </location>
</feature>
<feature type="transmembrane region" description="Helical" evidence="7">
    <location>
        <begin position="409"/>
        <end position="433"/>
    </location>
</feature>
<dbReference type="InterPro" id="IPR020846">
    <property type="entry name" value="MFS_dom"/>
</dbReference>
<feature type="domain" description="Major facilitator superfamily (MFS) profile" evidence="8">
    <location>
        <begin position="64"/>
        <end position="438"/>
    </location>
</feature>
<evidence type="ECO:0000256" key="1">
    <source>
        <dbReference type="ARBA" id="ARBA00004651"/>
    </source>
</evidence>
<keyword evidence="3 7" id="KW-0812">Transmembrane</keyword>
<dbReference type="Gene3D" id="1.20.1250.20">
    <property type="entry name" value="MFS general substrate transporter like domains"/>
    <property type="match status" value="1"/>
</dbReference>
<dbReference type="PANTHER" id="PTHR43124:SF10">
    <property type="entry name" value="PURINE EFFLUX PUMP PBUE"/>
    <property type="match status" value="1"/>
</dbReference>
<feature type="transmembrane region" description="Helical" evidence="7">
    <location>
        <begin position="160"/>
        <end position="181"/>
    </location>
</feature>
<keyword evidence="2" id="KW-1003">Cell membrane</keyword>
<protein>
    <submittedName>
        <fullName evidence="9">MFS transporter</fullName>
    </submittedName>
</protein>
<dbReference type="PROSITE" id="PS50850">
    <property type="entry name" value="MFS"/>
    <property type="match status" value="1"/>
</dbReference>
<reference evidence="10" key="1">
    <citation type="journal article" date="2019" name="Int. J. Syst. Evol. Microbiol.">
        <title>The Global Catalogue of Microorganisms (GCM) 10K type strain sequencing project: providing services to taxonomists for standard genome sequencing and annotation.</title>
        <authorList>
            <consortium name="The Broad Institute Genomics Platform"/>
            <consortium name="The Broad Institute Genome Sequencing Center for Infectious Disease"/>
            <person name="Wu L."/>
            <person name="Ma J."/>
        </authorList>
    </citation>
    <scope>NUCLEOTIDE SEQUENCE [LARGE SCALE GENOMIC DNA]</scope>
    <source>
        <strain evidence="10">KLKA75</strain>
    </source>
</reference>